<name>A0ABY8HCJ4_ENSAD</name>
<dbReference type="RefSeq" id="WP_082936517.1">
    <property type="nucleotide sequence ID" value="NZ_CP015880.1"/>
</dbReference>
<feature type="region of interest" description="Disordered" evidence="1">
    <location>
        <begin position="1"/>
        <end position="25"/>
    </location>
</feature>
<dbReference type="InterPro" id="IPR032427">
    <property type="entry name" value="P22_portal"/>
</dbReference>
<feature type="compositionally biased region" description="Polar residues" evidence="1">
    <location>
        <begin position="668"/>
        <end position="690"/>
    </location>
</feature>
<organism evidence="2 3">
    <name type="scientific">Ensifer adhaerens</name>
    <name type="common">Sinorhizobium morelense</name>
    <dbReference type="NCBI Taxonomy" id="106592"/>
    <lineage>
        <taxon>Bacteria</taxon>
        <taxon>Pseudomonadati</taxon>
        <taxon>Pseudomonadota</taxon>
        <taxon>Alphaproteobacteria</taxon>
        <taxon>Hyphomicrobiales</taxon>
        <taxon>Rhizobiaceae</taxon>
        <taxon>Sinorhizobium/Ensifer group</taxon>
        <taxon>Ensifer</taxon>
    </lineage>
</organism>
<feature type="region of interest" description="Disordered" evidence="1">
    <location>
        <begin position="486"/>
        <end position="511"/>
    </location>
</feature>
<evidence type="ECO:0000313" key="3">
    <source>
        <dbReference type="Proteomes" id="UP001214094"/>
    </source>
</evidence>
<feature type="region of interest" description="Disordered" evidence="1">
    <location>
        <begin position="665"/>
        <end position="690"/>
    </location>
</feature>
<proteinExistence type="predicted"/>
<evidence type="ECO:0000256" key="1">
    <source>
        <dbReference type="SAM" id="MobiDB-lite"/>
    </source>
</evidence>
<evidence type="ECO:0000313" key="2">
    <source>
        <dbReference type="EMBL" id="WFP89823.1"/>
    </source>
</evidence>
<accession>A0ABY8HCJ4</accession>
<protein>
    <submittedName>
        <fullName evidence="2">Portal protein</fullName>
    </submittedName>
</protein>
<dbReference type="Proteomes" id="UP001214094">
    <property type="component" value="Chromosome"/>
</dbReference>
<keyword evidence="3" id="KW-1185">Reference proteome</keyword>
<reference evidence="2 3" key="1">
    <citation type="submission" date="2023-03" db="EMBL/GenBank/DDBJ databases">
        <title>Comparative genome and transcriptome analysis combination mining strategies for increasing vitamin B12 production of Ensifer adhaerens strain.</title>
        <authorList>
            <person name="Yongheng L."/>
        </authorList>
    </citation>
    <scope>NUCLEOTIDE SEQUENCE [LARGE SCALE GENOMIC DNA]</scope>
    <source>
        <strain evidence="2 3">Casida A-T305</strain>
    </source>
</reference>
<dbReference type="EMBL" id="CP121308">
    <property type="protein sequence ID" value="WFP89823.1"/>
    <property type="molecule type" value="Genomic_DNA"/>
</dbReference>
<dbReference type="Pfam" id="PF16510">
    <property type="entry name" value="P22_portal"/>
    <property type="match status" value="1"/>
</dbReference>
<sequence length="690" mass="77002">MASDKTKDLLTEGRDAFERCQDAEQDNRTTALDDIRFSRLEEQWPDSIIKQRNTEQRPSLTINKMPAFIRQVVNDSRQNRPSIKVHPVDSNADPKTAEVINGLIRNIEYTSNADVAYDTAIEASVSGGFGYWRIGLDYAYDDSFELDLSIDRIANQFAVYGDPDSMSADSADWNVAFVVEPIRKDDYKARYNGKKTSLGDEVCTDFESDAWSNAGTWLDDETVMLAEWWSRKEVDREIVKCSNGAVYGVEELETNPFLSALLATNAIQVVGKPRVARSHKVTQRIMSGADIIEEKEWLGRYIPIVPVYGDEIVVEGKRYFRSLIHSAKDAQRMFNYWRSTSTELVALAPRVPFIGPKGAFTTDADRWATANTVSHSYLEYDGMQPPQRQPLDVGPAAGALQEALNASDDMKAIIGIYDASLGARSNETSGKAIMARQREGDVATFHFIDNLSRAIRHTGRILIDLIPKVYSEERIIRVLGEDGVPKTRRINTSEPVPQMGPDGQPEQDKEGNPIAEVYNLTAGKYDLTVTSGPSFTTRREEAAFQMTEFVRAFPAAAPVIGDLLAKNLDWPGADEIGERLKSINPALQQQSQGLPPEVQQMIEQGQQAIQQLQQEVESLKADKSIDQFNAETDRMRVVGDLENDRAKIKMDAETKVAGHMITAKQRSDQAQLNAHQRASLASQNNPTRQG</sequence>
<dbReference type="GeneID" id="29518680"/>
<gene>
    <name evidence="2" type="ORF">P4B07_14815</name>
</gene>